<feature type="domain" description="RapZ C-terminal" evidence="1">
    <location>
        <begin position="1"/>
        <end position="32"/>
    </location>
</feature>
<keyword evidence="3" id="KW-1185">Reference proteome</keyword>
<dbReference type="Proteomes" id="UP000655994">
    <property type="component" value="Unassembled WGS sequence"/>
</dbReference>
<evidence type="ECO:0000259" key="1">
    <source>
        <dbReference type="Pfam" id="PF22740"/>
    </source>
</evidence>
<comment type="caution">
    <text evidence="2">The sequence shown here is derived from an EMBL/GenBank/DDBJ whole genome shotgun (WGS) entry which is preliminary data.</text>
</comment>
<reference evidence="2 3" key="1">
    <citation type="submission" date="2020-09" db="EMBL/GenBank/DDBJ databases">
        <title>Draft Genomes of Bacterial Isolates from North Pond Shallow Sediments.</title>
        <authorList>
            <person name="Kiel Reese B."/>
            <person name="Mullis M."/>
            <person name="Weisend R.E."/>
        </authorList>
    </citation>
    <scope>NUCLEOTIDE SEQUENCE [LARGE SCALE GENOMIC DNA]</scope>
    <source>
        <strain evidence="2 3">KJE-3</strain>
    </source>
</reference>
<evidence type="ECO:0000313" key="2">
    <source>
        <dbReference type="EMBL" id="MBJ7267411.1"/>
    </source>
</evidence>
<dbReference type="Pfam" id="PF22740">
    <property type="entry name" value="PapZ_C"/>
    <property type="match status" value="1"/>
</dbReference>
<feature type="non-terminal residue" evidence="2">
    <location>
        <position position="1"/>
    </location>
</feature>
<organism evidence="2 3">
    <name type="scientific">Idiomarina abyssalis</name>
    <dbReference type="NCBI Taxonomy" id="86102"/>
    <lineage>
        <taxon>Bacteria</taxon>
        <taxon>Pseudomonadati</taxon>
        <taxon>Pseudomonadota</taxon>
        <taxon>Gammaproteobacteria</taxon>
        <taxon>Alteromonadales</taxon>
        <taxon>Idiomarinaceae</taxon>
        <taxon>Idiomarina</taxon>
    </lineage>
</organism>
<protein>
    <submittedName>
        <fullName evidence="2">RNase adaptor protein RapZ</fullName>
    </submittedName>
</protein>
<gene>
    <name evidence="2" type="ORF">JHC10_10745</name>
</gene>
<name>A0ABS0Z3X4_9GAMM</name>
<proteinExistence type="predicted"/>
<dbReference type="InterPro" id="IPR053931">
    <property type="entry name" value="RapZ_C"/>
</dbReference>
<dbReference type="EMBL" id="JAEMOS010000033">
    <property type="protein sequence ID" value="MBJ7267411.1"/>
    <property type="molecule type" value="Genomic_DNA"/>
</dbReference>
<sequence>GGQHRSVYISQQLAERFEQKDLKVQVRHRELKQNG</sequence>
<evidence type="ECO:0000313" key="3">
    <source>
        <dbReference type="Proteomes" id="UP000655994"/>
    </source>
</evidence>
<accession>A0ABS0Z3X4</accession>